<dbReference type="KEGG" id="tet:TTHERM_01144980"/>
<feature type="domain" description="EGF-like" evidence="1">
    <location>
        <begin position="550"/>
        <end position="583"/>
    </location>
</feature>
<dbReference type="Proteomes" id="UP000009168">
    <property type="component" value="Unassembled WGS sequence"/>
</dbReference>
<name>Q24DM3_TETTS</name>
<dbReference type="GeneID" id="7837180"/>
<feature type="domain" description="EGF-like" evidence="1">
    <location>
        <begin position="698"/>
        <end position="731"/>
    </location>
</feature>
<dbReference type="Gene3D" id="2.10.220.10">
    <property type="entry name" value="Hormone Receptor, Insulin-like Growth Factor Receptor 1, Chain A, domain 2"/>
    <property type="match status" value="16"/>
</dbReference>
<dbReference type="SMART" id="SM00181">
    <property type="entry name" value="EGF"/>
    <property type="match status" value="19"/>
</dbReference>
<feature type="domain" description="EGF-like" evidence="1">
    <location>
        <begin position="923"/>
        <end position="953"/>
    </location>
</feature>
<dbReference type="RefSeq" id="XP_001026135.2">
    <property type="nucleotide sequence ID" value="XM_001026135.2"/>
</dbReference>
<gene>
    <name evidence="2" type="ORF">TTHERM_01144980</name>
</gene>
<dbReference type="InterPro" id="IPR000742">
    <property type="entry name" value="EGF"/>
</dbReference>
<dbReference type="PANTHER" id="PTHR46987">
    <property type="entry name" value="NEUROHYPOPHYSIAL HORMONES, N-TERMINAL DOMAIN CONTAINING PROTEIN"/>
    <property type="match status" value="1"/>
</dbReference>
<dbReference type="OrthoDB" id="25879at2759"/>
<feature type="domain" description="EGF-like" evidence="1">
    <location>
        <begin position="260"/>
        <end position="301"/>
    </location>
</feature>
<dbReference type="eggNOG" id="KOG3525">
    <property type="taxonomic scope" value="Eukaryota"/>
</dbReference>
<feature type="domain" description="EGF-like" evidence="1">
    <location>
        <begin position="1071"/>
        <end position="1101"/>
    </location>
</feature>
<feature type="domain" description="EGF-like" evidence="1">
    <location>
        <begin position="994"/>
        <end position="1027"/>
    </location>
</feature>
<dbReference type="InterPro" id="IPR009030">
    <property type="entry name" value="Growth_fac_rcpt_cys_sf"/>
</dbReference>
<dbReference type="InParanoid" id="Q24DM3"/>
<feature type="domain" description="EGF-like" evidence="1">
    <location>
        <begin position="64"/>
        <end position="108"/>
    </location>
</feature>
<organism evidence="2 3">
    <name type="scientific">Tetrahymena thermophila (strain SB210)</name>
    <dbReference type="NCBI Taxonomy" id="312017"/>
    <lineage>
        <taxon>Eukaryota</taxon>
        <taxon>Sar</taxon>
        <taxon>Alveolata</taxon>
        <taxon>Ciliophora</taxon>
        <taxon>Intramacronucleata</taxon>
        <taxon>Oligohymenophorea</taxon>
        <taxon>Hymenostomatida</taxon>
        <taxon>Tetrahymenina</taxon>
        <taxon>Tetrahymenidae</taxon>
        <taxon>Tetrahymena</taxon>
    </lineage>
</organism>
<feature type="domain" description="EGF-like" evidence="1">
    <location>
        <begin position="7"/>
        <end position="37"/>
    </location>
</feature>
<dbReference type="HOGENOM" id="CLU_238125_0_0_1"/>
<dbReference type="InterPro" id="IPR051514">
    <property type="entry name" value="R-spondin"/>
</dbReference>
<evidence type="ECO:0000259" key="1">
    <source>
        <dbReference type="SMART" id="SM00181"/>
    </source>
</evidence>
<accession>Q24DM3</accession>
<feature type="domain" description="EGF-like" evidence="1">
    <location>
        <begin position="479"/>
        <end position="509"/>
    </location>
</feature>
<feature type="domain" description="EGF-like" evidence="1">
    <location>
        <begin position="154"/>
        <end position="184"/>
    </location>
</feature>
<protein>
    <submittedName>
        <fullName evidence="2">Zinc finger lsd1 subclass family protein</fullName>
    </submittedName>
</protein>
<proteinExistence type="predicted"/>
<feature type="domain" description="EGF-like" evidence="1">
    <location>
        <begin position="775"/>
        <end position="805"/>
    </location>
</feature>
<reference evidence="3" key="1">
    <citation type="journal article" date="2006" name="PLoS Biol.">
        <title>Macronuclear genome sequence of the ciliate Tetrahymena thermophila, a model eukaryote.</title>
        <authorList>
            <person name="Eisen J.A."/>
            <person name="Coyne R.S."/>
            <person name="Wu M."/>
            <person name="Wu D."/>
            <person name="Thiagarajan M."/>
            <person name="Wortman J.R."/>
            <person name="Badger J.H."/>
            <person name="Ren Q."/>
            <person name="Amedeo P."/>
            <person name="Jones K.M."/>
            <person name="Tallon L.J."/>
            <person name="Delcher A.L."/>
            <person name="Salzberg S.L."/>
            <person name="Silva J.C."/>
            <person name="Haas B.J."/>
            <person name="Majoros W.H."/>
            <person name="Farzad M."/>
            <person name="Carlton J.M."/>
            <person name="Smith R.K. Jr."/>
            <person name="Garg J."/>
            <person name="Pearlman R.E."/>
            <person name="Karrer K.M."/>
            <person name="Sun L."/>
            <person name="Manning G."/>
            <person name="Elde N.C."/>
            <person name="Turkewitz A.P."/>
            <person name="Asai D.J."/>
            <person name="Wilkes D.E."/>
            <person name="Wang Y."/>
            <person name="Cai H."/>
            <person name="Collins K."/>
            <person name="Stewart B.A."/>
            <person name="Lee S.R."/>
            <person name="Wilamowska K."/>
            <person name="Weinberg Z."/>
            <person name="Ruzzo W.L."/>
            <person name="Wloga D."/>
            <person name="Gaertig J."/>
            <person name="Frankel J."/>
            <person name="Tsao C.-C."/>
            <person name="Gorovsky M.A."/>
            <person name="Keeling P.J."/>
            <person name="Waller R.F."/>
            <person name="Patron N.J."/>
            <person name="Cherry J.M."/>
            <person name="Stover N.A."/>
            <person name="Krieger C.J."/>
            <person name="del Toro C."/>
            <person name="Ryder H.F."/>
            <person name="Williamson S.C."/>
            <person name="Barbeau R.A."/>
            <person name="Hamilton E.P."/>
            <person name="Orias E."/>
        </authorList>
    </citation>
    <scope>NUCLEOTIDE SEQUENCE [LARGE SCALE GENOMIC DNA]</scope>
    <source>
        <strain evidence="3">SB210</strain>
    </source>
</reference>
<dbReference type="InterPro" id="IPR006212">
    <property type="entry name" value="Furin_repeat"/>
</dbReference>
<evidence type="ECO:0000313" key="3">
    <source>
        <dbReference type="Proteomes" id="UP000009168"/>
    </source>
</evidence>
<dbReference type="PANTHER" id="PTHR46987:SF7">
    <property type="entry name" value="TNFR-CYS DOMAIN-CONTAINING PROTEIN"/>
    <property type="match status" value="1"/>
</dbReference>
<dbReference type="SMART" id="SM00261">
    <property type="entry name" value="FU"/>
    <property type="match status" value="18"/>
</dbReference>
<feature type="domain" description="EGF-like" evidence="1">
    <location>
        <begin position="1145"/>
        <end position="1175"/>
    </location>
</feature>
<feature type="domain" description="EGF-like" evidence="1">
    <location>
        <begin position="406"/>
        <end position="436"/>
    </location>
</feature>
<sequence>MNKLISKCPQYCDSCSSPTKCTKCKNNFYLSNLFTCINNCFADRSCACLNKAYACDQSGRKPVVCNSGKFVDHNGQSYPCPNNCLQLPPGVTCTICQGTYLHKDGSCDFKCPATFVKNDKNYSCDCRQNSEYSKIDKNCPCKDGYVDQGGVCQECILPNCSICASLIECSKCSQGYYLLNKSCLSECPPTFVANKIKKSCDCPPNSTIFENTCRCNPGFFEVEFDCKLCTNNCSVCASQTSCSKCEKKYYLHLDGSCVSKCPSTFAVDNLNKLCICRPNSTLSDNKCACNPGYFDENNICKQCESNCTSCSSQNVCTQCNLGFYQSMGACQACQQNCNECISQTICTSCKTNYYLHVDGTCVQDCPSTFKDDTQNQKCVCRENSTLQNNVCLCNIQHFDQDGICQPCISNCDECFSKSDCTACTLGYYLQIDQTCNSTCPPTFTYSQQQKCICRPNSILEYDQCSCKTGFFDINGNCDSCSQNCDQCTSQSACTLCSSNYYLFIDSTCVSSCPKTFLVDSSNTKCICRPNSFLQDNKCICNSGFLELNGECLQCPQNCEICASLTNCLTCSSSYYLNVDKSCVSQCPDTFIGDSVNRQCLCRQNSTLTNDKCTCNTGFFDFKGLCQPCTSNCDQCTSQDVCTLCSSNHFLFIDSTCVSSCPQTFLEDSSNRKCVCQPNSFLQNNKCICNSGFVEQNGECLQCPTNCEICPSQTSCLICSSPYYLNIDKNCVSQCRDTFIGDSVNRQCVCRQNSTLANDKCTCNKGFFDFNGVCQPCTSNCDLCTSQSVCILCSLNYFLFIDSTCVSLCPQTFLENFSQKKCVCRPNSFLQDNKCICNSGFVELNGECLQCPQNCEICPSLTNCLTCSSSYYLNVDKMCVSQCPDTFIGDSVNRQCICRQNSTLTIDKCTCNTGFFDFKGVCQPCTSNCDQCTSQAVCTLCSSNHFLFIDSTCVSSCTQTFLEDSSNRKCVCRPNSFLQNNKCICNSSFVELNGECLQCPPNCEICPSQSNCLICQSPYYLNIDKNCVSQCPDTFIGDSVNKQCVCRQNSTLTNDKCQCSTGFFDFNGVCQSCSQNCDQCTSQSVCTICSSNYFLFNDSTCVSLCPQTFLVDSSNQKCTCRANSTLQNNKCICNVGFVEINGQCESCSSNCYICSSQAVCLTCQPGYLLNFDATCITQCLPTFVIDFTQQKCVCRTNSSLQNNSCPCNVSYQDVSGVCQKCPQNCDQCSSQKVCQVCSSGFYLHIDNTCIFQCPNTFVKDSTNTKCLCRPNSTLKNTQCPCIQSGFIDVNDKCLNCPKYCDKCSSQTICTTCISGYYLTSNQTCSSRCPSSYILDPTNTKCICPINMESVSHAILIA</sequence>
<feature type="domain" description="EGF-like" evidence="1">
    <location>
        <begin position="627"/>
        <end position="657"/>
    </location>
</feature>
<feature type="domain" description="EGF-like" evidence="1">
    <location>
        <begin position="302"/>
        <end position="331"/>
    </location>
</feature>
<keyword evidence="3" id="KW-1185">Reference proteome</keyword>
<dbReference type="EMBL" id="GG662317">
    <property type="protein sequence ID" value="EAS05890.2"/>
    <property type="molecule type" value="Genomic_DNA"/>
</dbReference>
<evidence type="ECO:0000313" key="2">
    <source>
        <dbReference type="EMBL" id="EAS05890.2"/>
    </source>
</evidence>
<feature type="domain" description="EGF-like" evidence="1">
    <location>
        <begin position="1216"/>
        <end position="1249"/>
    </location>
</feature>
<feature type="domain" description="EGF-like" evidence="1">
    <location>
        <begin position="332"/>
        <end position="362"/>
    </location>
</feature>
<feature type="domain" description="EGF-like" evidence="1">
    <location>
        <begin position="228"/>
        <end position="258"/>
    </location>
</feature>
<dbReference type="SUPFAM" id="SSF57184">
    <property type="entry name" value="Growth factor receptor domain"/>
    <property type="match status" value="17"/>
</dbReference>
<feature type="domain" description="EGF-like" evidence="1">
    <location>
        <begin position="1294"/>
        <end position="1324"/>
    </location>
</feature>